<dbReference type="Proteomes" id="UP001432128">
    <property type="component" value="Chromosome"/>
</dbReference>
<protein>
    <submittedName>
        <fullName evidence="1">4,5-dihydroxyphthalate decarboxylase</fullName>
    </submittedName>
</protein>
<sequence>MMRAPHRMGVYRYEHTEPLFDGRVDIDGVDKPLVSADLISDLFREAAGGGLDIAEYGLTYFVRTFEQDDSPFLALPIFPNRHFRHSALFVNADAGIDHPSDLVGKVVGEFALWGHDPGVWMKGVLHDEYGITPDQMSWVIGGTDHPIPSFDWIPQPVPEGVDVRHAGPDQTLAEMLERGEVDALLSVDVPRAFLDGTSHRIRRLFPDHRTVERDYYERTGIFPMMHAIAVRRELAADAAFMRDLYAGFDEAKTIVQKQYLEGASKQHMSVITPWFSDLFASNRALFGDDWWPYGTSANRTALDTFLRYSHEQGLTRRRLQVEEIVVPALLDT</sequence>
<reference evidence="1 2" key="1">
    <citation type="submission" date="2022-10" db="EMBL/GenBank/DDBJ databases">
        <title>The complete genomes of actinobacterial strains from the NBC collection.</title>
        <authorList>
            <person name="Joergensen T.S."/>
            <person name="Alvarez Arevalo M."/>
            <person name="Sterndorff E.B."/>
            <person name="Faurdal D."/>
            <person name="Vuksanovic O."/>
            <person name="Mourched A.-S."/>
            <person name="Charusanti P."/>
            <person name="Shaw S."/>
            <person name="Blin K."/>
            <person name="Weber T."/>
        </authorList>
    </citation>
    <scope>NUCLEOTIDE SEQUENCE [LARGE SCALE GENOMIC DNA]</scope>
    <source>
        <strain evidence="1 2">NBC_00319</strain>
    </source>
</reference>
<evidence type="ECO:0000313" key="1">
    <source>
        <dbReference type="EMBL" id="WUM18292.1"/>
    </source>
</evidence>
<dbReference type="RefSeq" id="WP_328855966.1">
    <property type="nucleotide sequence ID" value="NZ_CP108021.1"/>
</dbReference>
<organism evidence="1 2">
    <name type="scientific">Williamsia herbipolensis</name>
    <dbReference type="NCBI Taxonomy" id="1603258"/>
    <lineage>
        <taxon>Bacteria</taxon>
        <taxon>Bacillati</taxon>
        <taxon>Actinomycetota</taxon>
        <taxon>Actinomycetes</taxon>
        <taxon>Mycobacteriales</taxon>
        <taxon>Nocardiaceae</taxon>
        <taxon>Williamsia</taxon>
    </lineage>
</organism>
<accession>A0AAU4JWY8</accession>
<dbReference type="KEGG" id="whr:OG579_11025"/>
<name>A0AAU4JWY8_9NOCA</name>
<keyword evidence="2" id="KW-1185">Reference proteome</keyword>
<dbReference type="AlphaFoldDB" id="A0AAU4JWY8"/>
<proteinExistence type="predicted"/>
<evidence type="ECO:0000313" key="2">
    <source>
        <dbReference type="Proteomes" id="UP001432128"/>
    </source>
</evidence>
<dbReference type="SUPFAM" id="SSF53850">
    <property type="entry name" value="Periplasmic binding protein-like II"/>
    <property type="match status" value="1"/>
</dbReference>
<gene>
    <name evidence="1" type="ORF">OG579_11025</name>
</gene>
<dbReference type="EMBL" id="CP108021">
    <property type="protein sequence ID" value="WUM18292.1"/>
    <property type="molecule type" value="Genomic_DNA"/>
</dbReference>
<dbReference type="Gene3D" id="3.40.190.10">
    <property type="entry name" value="Periplasmic binding protein-like II"/>
    <property type="match status" value="1"/>
</dbReference>